<dbReference type="InParanoid" id="A0A061FWY2"/>
<dbReference type="HOGENOM" id="CLU_2053932_0_0_1"/>
<keyword evidence="3" id="KW-1185">Reference proteome</keyword>
<accession>A0A061FWY2</accession>
<gene>
    <name evidence="2" type="ORF">TCM_013868</name>
</gene>
<feature type="compositionally biased region" description="Basic residues" evidence="1">
    <location>
        <begin position="12"/>
        <end position="21"/>
    </location>
</feature>
<reference evidence="2 3" key="1">
    <citation type="journal article" date="2013" name="Genome Biol.">
        <title>The genome sequence of the most widely cultivated cacao type and its use to identify candidate genes regulating pod color.</title>
        <authorList>
            <person name="Motamayor J.C."/>
            <person name="Mockaitis K."/>
            <person name="Schmutz J."/>
            <person name="Haiminen N."/>
            <person name="Iii D.L."/>
            <person name="Cornejo O."/>
            <person name="Findley S.D."/>
            <person name="Zheng P."/>
            <person name="Utro F."/>
            <person name="Royaert S."/>
            <person name="Saski C."/>
            <person name="Jenkins J."/>
            <person name="Podicheti R."/>
            <person name="Zhao M."/>
            <person name="Scheffler B.E."/>
            <person name="Stack J.C."/>
            <person name="Feltus F.A."/>
            <person name="Mustiga G.M."/>
            <person name="Amores F."/>
            <person name="Phillips W."/>
            <person name="Marelli J.P."/>
            <person name="May G.D."/>
            <person name="Shapiro H."/>
            <person name="Ma J."/>
            <person name="Bustamante C.D."/>
            <person name="Schnell R.J."/>
            <person name="Main D."/>
            <person name="Gilbert D."/>
            <person name="Parida L."/>
            <person name="Kuhn D.N."/>
        </authorList>
    </citation>
    <scope>NUCLEOTIDE SEQUENCE [LARGE SCALE GENOMIC DNA]</scope>
    <source>
        <strain evidence="3">cv. Matina 1-6</strain>
    </source>
</reference>
<dbReference type="AlphaFoldDB" id="A0A061FWY2"/>
<protein>
    <submittedName>
        <fullName evidence="2">Uncharacterized protein</fullName>
    </submittedName>
</protein>
<sequence>MNERERITGGIHSRRRKRTKCGRNFNRSERHRRRWNQREGDGEDQSIGRAIKSLQGGKDDGAEGRGDARLGRCLSALGYRLCIGIRLLTRWLLSPPPSCLTPSPFVSSFFFFFLSFPSRL</sequence>
<dbReference type="EMBL" id="CM001881">
    <property type="protein sequence ID" value="EOY21761.1"/>
    <property type="molecule type" value="Genomic_DNA"/>
</dbReference>
<evidence type="ECO:0000313" key="3">
    <source>
        <dbReference type="Proteomes" id="UP000026915"/>
    </source>
</evidence>
<feature type="region of interest" description="Disordered" evidence="1">
    <location>
        <begin position="1"/>
        <end position="65"/>
    </location>
</feature>
<evidence type="ECO:0000256" key="1">
    <source>
        <dbReference type="SAM" id="MobiDB-lite"/>
    </source>
</evidence>
<dbReference type="Gramene" id="EOY21761">
    <property type="protein sequence ID" value="EOY21761"/>
    <property type="gene ID" value="TCM_013868"/>
</dbReference>
<organism evidence="2 3">
    <name type="scientific">Theobroma cacao</name>
    <name type="common">Cacao</name>
    <name type="synonym">Cocoa</name>
    <dbReference type="NCBI Taxonomy" id="3641"/>
    <lineage>
        <taxon>Eukaryota</taxon>
        <taxon>Viridiplantae</taxon>
        <taxon>Streptophyta</taxon>
        <taxon>Embryophyta</taxon>
        <taxon>Tracheophyta</taxon>
        <taxon>Spermatophyta</taxon>
        <taxon>Magnoliopsida</taxon>
        <taxon>eudicotyledons</taxon>
        <taxon>Gunneridae</taxon>
        <taxon>Pentapetalae</taxon>
        <taxon>rosids</taxon>
        <taxon>malvids</taxon>
        <taxon>Malvales</taxon>
        <taxon>Malvaceae</taxon>
        <taxon>Byttnerioideae</taxon>
        <taxon>Theobroma</taxon>
    </lineage>
</organism>
<name>A0A061FWY2_THECC</name>
<proteinExistence type="predicted"/>
<evidence type="ECO:0000313" key="2">
    <source>
        <dbReference type="EMBL" id="EOY21761.1"/>
    </source>
</evidence>
<dbReference type="Proteomes" id="UP000026915">
    <property type="component" value="Chromosome 3"/>
</dbReference>